<dbReference type="Pfam" id="PF20965">
    <property type="entry name" value="DZF_C"/>
    <property type="match status" value="1"/>
</dbReference>
<dbReference type="InterPro" id="IPR006561">
    <property type="entry name" value="DZF_dom"/>
</dbReference>
<dbReference type="FunFam" id="1.10.1410.40:FF:000001">
    <property type="entry name" value="interleukin enhancer-binding factor 3 isoform X1"/>
    <property type="match status" value="1"/>
</dbReference>
<dbReference type="GO" id="GO:0003727">
    <property type="term" value="F:single-stranded RNA binding"/>
    <property type="evidence" value="ECO:0000318"/>
    <property type="project" value="GO_Central"/>
</dbReference>
<protein>
    <submittedName>
        <fullName evidence="10">Zinc finger RNA-binding protein</fullName>
    </submittedName>
</protein>
<organism evidence="10 11">
    <name type="scientific">Ciona intestinalis</name>
    <name type="common">Transparent sea squirt</name>
    <name type="synonym">Ascidia intestinalis</name>
    <dbReference type="NCBI Taxonomy" id="7719"/>
    <lineage>
        <taxon>Eukaryota</taxon>
        <taxon>Metazoa</taxon>
        <taxon>Chordata</taxon>
        <taxon>Tunicata</taxon>
        <taxon>Ascidiacea</taxon>
        <taxon>Phlebobranchia</taxon>
        <taxon>Cionidae</taxon>
        <taxon>Ciona</taxon>
    </lineage>
</organism>
<keyword evidence="5" id="KW-0694">RNA-binding</keyword>
<keyword evidence="2" id="KW-0963">Cytoplasm</keyword>
<dbReference type="STRING" id="7719.ENSCINP00000010046"/>
<dbReference type="GO" id="GO:0003725">
    <property type="term" value="F:double-stranded RNA binding"/>
    <property type="evidence" value="ECO:0000318"/>
    <property type="project" value="GO_Central"/>
</dbReference>
<dbReference type="CDD" id="cd19854">
    <property type="entry name" value="DSRM_DHX9_rpt1"/>
    <property type="match status" value="1"/>
</dbReference>
<dbReference type="Proteomes" id="UP000008144">
    <property type="component" value="Unassembled WGS sequence"/>
</dbReference>
<dbReference type="Gene3D" id="3.30.160.20">
    <property type="match status" value="1"/>
</dbReference>
<reference evidence="10" key="3">
    <citation type="submission" date="2025-09" db="UniProtKB">
        <authorList>
            <consortium name="Ensembl"/>
        </authorList>
    </citation>
    <scope>IDENTIFICATION</scope>
</reference>
<evidence type="ECO:0000256" key="5">
    <source>
        <dbReference type="PROSITE-ProRule" id="PRU00266"/>
    </source>
</evidence>
<feature type="compositionally biased region" description="Low complexity" evidence="7">
    <location>
        <begin position="32"/>
        <end position="57"/>
    </location>
</feature>
<dbReference type="InterPro" id="IPR036236">
    <property type="entry name" value="Znf_C2H2_sf"/>
</dbReference>
<feature type="compositionally biased region" description="Low complexity" evidence="7">
    <location>
        <begin position="104"/>
        <end position="127"/>
    </location>
</feature>
<gene>
    <name evidence="10" type="primary">LOC778849</name>
</gene>
<dbReference type="Pfam" id="PF00035">
    <property type="entry name" value="dsrm"/>
    <property type="match status" value="1"/>
</dbReference>
<evidence type="ECO:0000256" key="7">
    <source>
        <dbReference type="SAM" id="MobiDB-lite"/>
    </source>
</evidence>
<feature type="domain" description="DRBM" evidence="8">
    <location>
        <begin position="242"/>
        <end position="311"/>
    </location>
</feature>
<dbReference type="HOGENOM" id="CLU_340554_0_0_1"/>
<evidence type="ECO:0000313" key="10">
    <source>
        <dbReference type="Ensembl" id="ENSCINP00000010046.3"/>
    </source>
</evidence>
<feature type="region of interest" description="Disordered" evidence="7">
    <location>
        <begin position="30"/>
        <end position="136"/>
    </location>
</feature>
<dbReference type="PROSITE" id="PS50137">
    <property type="entry name" value="DS_RBD"/>
    <property type="match status" value="1"/>
</dbReference>
<reference evidence="11" key="1">
    <citation type="journal article" date="2002" name="Science">
        <title>The draft genome of Ciona intestinalis: insights into chordate and vertebrate origins.</title>
        <authorList>
            <person name="Dehal P."/>
            <person name="Satou Y."/>
            <person name="Campbell R.K."/>
            <person name="Chapman J."/>
            <person name="Degnan B."/>
            <person name="De Tomaso A."/>
            <person name="Davidson B."/>
            <person name="Di Gregorio A."/>
            <person name="Gelpke M."/>
            <person name="Goodstein D.M."/>
            <person name="Harafuji N."/>
            <person name="Hastings K.E."/>
            <person name="Ho I."/>
            <person name="Hotta K."/>
            <person name="Huang W."/>
            <person name="Kawashima T."/>
            <person name="Lemaire P."/>
            <person name="Martinez D."/>
            <person name="Meinertzhagen I.A."/>
            <person name="Necula S."/>
            <person name="Nonaka M."/>
            <person name="Putnam N."/>
            <person name="Rash S."/>
            <person name="Saiga H."/>
            <person name="Satake M."/>
            <person name="Terry A."/>
            <person name="Yamada L."/>
            <person name="Wang H.G."/>
            <person name="Awazu S."/>
            <person name="Azumi K."/>
            <person name="Boore J."/>
            <person name="Branno M."/>
            <person name="Chin-Bow S."/>
            <person name="DeSantis R."/>
            <person name="Doyle S."/>
            <person name="Francino P."/>
            <person name="Keys D.N."/>
            <person name="Haga S."/>
            <person name="Hayashi H."/>
            <person name="Hino K."/>
            <person name="Imai K.S."/>
            <person name="Inaba K."/>
            <person name="Kano S."/>
            <person name="Kobayashi K."/>
            <person name="Kobayashi M."/>
            <person name="Lee B.I."/>
            <person name="Makabe K.W."/>
            <person name="Manohar C."/>
            <person name="Matassi G."/>
            <person name="Medina M."/>
            <person name="Mochizuki Y."/>
            <person name="Mount S."/>
            <person name="Morishita T."/>
            <person name="Miura S."/>
            <person name="Nakayama A."/>
            <person name="Nishizaka S."/>
            <person name="Nomoto H."/>
            <person name="Ohta F."/>
            <person name="Oishi K."/>
            <person name="Rigoutsos I."/>
            <person name="Sano M."/>
            <person name="Sasaki A."/>
            <person name="Sasakura Y."/>
            <person name="Shoguchi E."/>
            <person name="Shin-i T."/>
            <person name="Spagnuolo A."/>
            <person name="Stainier D."/>
            <person name="Suzuki M.M."/>
            <person name="Tassy O."/>
            <person name="Takatori N."/>
            <person name="Tokuoka M."/>
            <person name="Yagi K."/>
            <person name="Yoshizaki F."/>
            <person name="Wada S."/>
            <person name="Zhang C."/>
            <person name="Hyatt P.D."/>
            <person name="Larimer F."/>
            <person name="Detter C."/>
            <person name="Doggett N."/>
            <person name="Glavina T."/>
            <person name="Hawkins T."/>
            <person name="Richardson P."/>
            <person name="Lucas S."/>
            <person name="Kohara Y."/>
            <person name="Levine M."/>
            <person name="Satoh N."/>
            <person name="Rokhsar D.S."/>
        </authorList>
    </citation>
    <scope>NUCLEOTIDE SEQUENCE [LARGE SCALE GENOMIC DNA]</scope>
</reference>
<feature type="region of interest" description="Disordered" evidence="7">
    <location>
        <begin position="151"/>
        <end position="178"/>
    </location>
</feature>
<accession>F6TBW4</accession>
<evidence type="ECO:0000259" key="9">
    <source>
        <dbReference type="PROSITE" id="PS51703"/>
    </source>
</evidence>
<reference evidence="10" key="2">
    <citation type="submission" date="2025-08" db="UniProtKB">
        <authorList>
            <consortium name="Ensembl"/>
        </authorList>
    </citation>
    <scope>IDENTIFICATION</scope>
</reference>
<dbReference type="FunFam" id="3.30.460.10:FF:000003">
    <property type="entry name" value="interleukin enhancer-binding factor 3 isoform X2"/>
    <property type="match status" value="1"/>
</dbReference>
<proteinExistence type="predicted"/>
<comment type="subcellular location">
    <subcellularLocation>
        <location evidence="1">Cytoplasm</location>
    </subcellularLocation>
</comment>
<dbReference type="Ensembl" id="ENSCINT00000010046.3">
    <property type="protein sequence ID" value="ENSCINP00000010046.3"/>
    <property type="gene ID" value="ENSCING00000004862.3"/>
</dbReference>
<dbReference type="InterPro" id="IPR013087">
    <property type="entry name" value="Znf_C2H2_type"/>
</dbReference>
<evidence type="ECO:0000256" key="2">
    <source>
        <dbReference type="ARBA" id="ARBA00022490"/>
    </source>
</evidence>
<dbReference type="SUPFAM" id="SSF54768">
    <property type="entry name" value="dsRNA-binding domain-like"/>
    <property type="match status" value="1"/>
</dbReference>
<dbReference type="GO" id="GO:0003677">
    <property type="term" value="F:DNA binding"/>
    <property type="evidence" value="ECO:0007669"/>
    <property type="project" value="UniProtKB-KW"/>
</dbReference>
<dbReference type="PANTHER" id="PTHR45762">
    <property type="entry name" value="ZINC FINGER RNA-BINDING PROTEIN"/>
    <property type="match status" value="1"/>
</dbReference>
<dbReference type="PANTHER" id="PTHR45762:SF3">
    <property type="entry name" value="ZINC-FINGER PROTEIN AT 72D, ISOFORM B"/>
    <property type="match status" value="1"/>
</dbReference>
<dbReference type="InterPro" id="IPR049402">
    <property type="entry name" value="DZF_dom_C"/>
</dbReference>
<keyword evidence="4" id="KW-0238">DNA-binding</keyword>
<dbReference type="InParanoid" id="F6TBW4"/>
<dbReference type="InterPro" id="IPR044445">
    <property type="entry name" value="DHX9_DSRM_1"/>
</dbReference>
<feature type="domain" description="DZF" evidence="9">
    <location>
        <begin position="591"/>
        <end position="947"/>
    </location>
</feature>
<dbReference type="PROSITE" id="PS51703">
    <property type="entry name" value="DZF"/>
    <property type="match status" value="1"/>
</dbReference>
<dbReference type="Pfam" id="PF07528">
    <property type="entry name" value="DZF_N"/>
    <property type="match status" value="1"/>
</dbReference>
<dbReference type="InterPro" id="IPR043519">
    <property type="entry name" value="NT_sf"/>
</dbReference>
<feature type="coiled-coil region" evidence="6">
    <location>
        <begin position="507"/>
        <end position="541"/>
    </location>
</feature>
<name>F6TBW4_CIOIN</name>
<keyword evidence="3" id="KW-0677">Repeat</keyword>
<evidence type="ECO:0000256" key="1">
    <source>
        <dbReference type="ARBA" id="ARBA00004496"/>
    </source>
</evidence>
<dbReference type="SUPFAM" id="SSF57667">
    <property type="entry name" value="beta-beta-alpha zinc fingers"/>
    <property type="match status" value="1"/>
</dbReference>
<dbReference type="Gene3D" id="3.30.460.10">
    <property type="entry name" value="Beta Polymerase, domain 2"/>
    <property type="match status" value="1"/>
</dbReference>
<keyword evidence="6" id="KW-0175">Coiled coil</keyword>
<dbReference type="Gene3D" id="1.10.1410.40">
    <property type="match status" value="1"/>
</dbReference>
<feature type="compositionally biased region" description="Low complexity" evidence="7">
    <location>
        <begin position="165"/>
        <end position="178"/>
    </location>
</feature>
<dbReference type="InterPro" id="IPR014720">
    <property type="entry name" value="dsRBD_dom"/>
</dbReference>
<keyword evidence="11" id="KW-1185">Reference proteome</keyword>
<dbReference type="GeneTree" id="ENSGT00940000167192"/>
<dbReference type="PROSITE" id="PS00028">
    <property type="entry name" value="ZINC_FINGER_C2H2_1"/>
    <property type="match status" value="1"/>
</dbReference>
<dbReference type="InterPro" id="IPR049401">
    <property type="entry name" value="DZF_dom_N"/>
</dbReference>
<dbReference type="FunCoup" id="F6TBW4">
    <property type="interactions" value="902"/>
</dbReference>
<dbReference type="SMART" id="SM00358">
    <property type="entry name" value="DSRM"/>
    <property type="match status" value="1"/>
</dbReference>
<evidence type="ECO:0000313" key="11">
    <source>
        <dbReference type="Proteomes" id="UP000008144"/>
    </source>
</evidence>
<sequence length="947" mass="106652">YKMAANYFGFTSGGNNQQYNIGTTGNYGGNYGIQQQQQPAQNNYMQPPRAIQPPQQQTYVAYGHPTASGGASVPSTSYPNTYSYQSQQQQQQQQQTGFNKPAVQQSNQHQYYQQQQQPRNPPTQTNTANSSTAYFTNNNTQNSAMQIKQPAPQPVYNQPSPPVTSNFNQRQSQQSQQNISNYEKALINAASSIYQQHSTPTGVTGGGGASNLSAAYIKQLPYWKQKRLQQVKDPNKPIVATEVKAYLYAWLSKKKARPDYNITAHGSHPYRQTYVCEIVVHGYDYVAKGSAGNKKDSQTRAAWDFCDYLVREKLMTESELPIRDAKFAATNNKMPASYKPQSYQETKVGIAMKKALSNKVNFVGGNTLHLSGGVNTVIKSTPTAYPPITSTSTPTFKAPTPANVPLMPPPPAPPVMKPICQETIKEEIKDSAEIESKNAPVGEDYVTQVWTDGRVIRYRCKLCECEFNDPSAKALHIRGRRHRLSYKKKVDPNIEVEVKLNPKQKSLMEMKMRMEAKKEAAMEQQKKRMEWQMEMRKREEEDIRLYEQELYYRYKEELSLFEEEVSYCRLSGTPVPPYLAPPNKPHLKFFRPNDANGNEGQLSRDDQLIMKKHKNIYPTPEELEAVQSTVQTVETAFKDVSRTIHEQEMKVFAASHGTRKRAQPQRLITAVVRVGELSKGLLLTGDLHVALVLMCNVKPTKTMLNRVAGHLPKQLGNVSDENFVMKIMVEDAAILLATKSVPVVTIRITLTSTSMRNPCPDAEESATKNKKPDPPDILDSDKCCDALAALRRAKWFQAKVTPYHSCLVICRIFKDFATRYNQLVPLKSWAIELLTERSYTSATSTLSPTSCLQRVLEVLSMGVLLPDGPGIRDPCEKEPTDAAGNLSLQQREDITTLAQRLLRLVTFGKMFKILDLKYEPKPQVQKRSAENGEFDNTGVKKIKVEMH</sequence>
<dbReference type="GO" id="GO:0005737">
    <property type="term" value="C:cytoplasm"/>
    <property type="evidence" value="ECO:0007669"/>
    <property type="project" value="UniProtKB-SubCell"/>
</dbReference>
<evidence type="ECO:0000256" key="6">
    <source>
        <dbReference type="SAM" id="Coils"/>
    </source>
</evidence>
<feature type="compositionally biased region" description="Low complexity" evidence="7">
    <location>
        <begin position="82"/>
        <end position="95"/>
    </location>
</feature>
<dbReference type="FunFam" id="3.30.160.20:FF:000026">
    <property type="entry name" value="ATP-dependent RNA helicase A"/>
    <property type="match status" value="1"/>
</dbReference>
<dbReference type="AlphaFoldDB" id="F6TBW4"/>
<evidence type="ECO:0000256" key="4">
    <source>
        <dbReference type="ARBA" id="ARBA00023125"/>
    </source>
</evidence>
<evidence type="ECO:0000256" key="3">
    <source>
        <dbReference type="ARBA" id="ARBA00022737"/>
    </source>
</evidence>
<dbReference type="SMART" id="SM00572">
    <property type="entry name" value="DZF"/>
    <property type="match status" value="1"/>
</dbReference>
<evidence type="ECO:0000259" key="8">
    <source>
        <dbReference type="PROSITE" id="PS50137"/>
    </source>
</evidence>